<keyword evidence="4 7" id="KW-1133">Transmembrane helix</keyword>
<reference evidence="10" key="1">
    <citation type="submission" date="2016-08" db="EMBL/GenBank/DDBJ databases">
        <title>Complete Genome Seqeunce of Paenibacillus sp. BIHB 4019 from tea rhizoplane.</title>
        <authorList>
            <person name="Thakur R."/>
            <person name="Swarnkar M.K."/>
            <person name="Gulati A."/>
        </authorList>
    </citation>
    <scope>NUCLEOTIDE SEQUENCE [LARGE SCALE GENOMIC DNA]</scope>
    <source>
        <strain evidence="10">BIHB4019</strain>
    </source>
</reference>
<keyword evidence="5 7" id="KW-0472">Membrane</keyword>
<accession>A0A1B2DNQ0</accession>
<dbReference type="PANTHER" id="PTHR30572">
    <property type="entry name" value="MEMBRANE COMPONENT OF TRANSPORTER-RELATED"/>
    <property type="match status" value="1"/>
</dbReference>
<dbReference type="GO" id="GO:0005886">
    <property type="term" value="C:plasma membrane"/>
    <property type="evidence" value="ECO:0007669"/>
    <property type="project" value="UniProtKB-SubCell"/>
</dbReference>
<feature type="domain" description="ABC3 transporter permease C-terminal" evidence="8">
    <location>
        <begin position="328"/>
        <end position="447"/>
    </location>
</feature>
<evidence type="ECO:0000256" key="6">
    <source>
        <dbReference type="ARBA" id="ARBA00038076"/>
    </source>
</evidence>
<evidence type="ECO:0000256" key="3">
    <source>
        <dbReference type="ARBA" id="ARBA00022692"/>
    </source>
</evidence>
<feature type="domain" description="MacB-like periplasmic core" evidence="9">
    <location>
        <begin position="21"/>
        <end position="161"/>
    </location>
</feature>
<evidence type="ECO:0000259" key="8">
    <source>
        <dbReference type="Pfam" id="PF02687"/>
    </source>
</evidence>
<feature type="transmembrane region" description="Helical" evidence="7">
    <location>
        <begin position="324"/>
        <end position="344"/>
    </location>
</feature>
<dbReference type="RefSeq" id="WP_099520359.1">
    <property type="nucleotide sequence ID" value="NZ_CP016808.1"/>
</dbReference>
<dbReference type="InterPro" id="IPR025857">
    <property type="entry name" value="MacB_PCD"/>
</dbReference>
<sequence>MNLSDLVRMSWGQIVRRKVVTLLCMIGLSVGCAAIIMAISIGQSTQAYSEAEMNRNYKMDEITVTSDSTGGRGAGQGSAQSGQGFERGALTMQKLDVIRRMAHVTAVSPLLKLSYMEMLTLDGKSVSVEVIGTDIESLAPFGYKFAKGGVFGTPGSVVVNHGAMFGLADQKTLKEMNEKLQKDPYNEQLYALFETLGNQQTELYQQQIHFRSGEATASPVKQKVSTPLRVSGVLQVKDGESEEYAVYDKAVYVSIETARMLQEQLGIGDTAKSRTKLDTVMVKVESKAYVAQVEEQLKKLYLNTQSNLFQEEMIQQKFATYKKIALGIGVFILLLASLSIFVAMTMSTHQRRRQIGVMKILGANLWQIRQIFLTEAAALGLMGGAAGMTISYLVVWGVNKFIASGTLGLGPLVVDIPLNALPVGVAFAVMTGILSGIYPAISASRTNALEVIKNG</sequence>
<dbReference type="Pfam" id="PF02687">
    <property type="entry name" value="FtsX"/>
    <property type="match status" value="1"/>
</dbReference>
<protein>
    <recommendedName>
        <fullName evidence="11">ABC transporter permease</fullName>
    </recommendedName>
</protein>
<evidence type="ECO:0000313" key="10">
    <source>
        <dbReference type="EMBL" id="ANY69327.1"/>
    </source>
</evidence>
<comment type="subcellular location">
    <subcellularLocation>
        <location evidence="1">Cell membrane</location>
        <topology evidence="1">Multi-pass membrane protein</topology>
    </subcellularLocation>
</comment>
<evidence type="ECO:0000256" key="4">
    <source>
        <dbReference type="ARBA" id="ARBA00022989"/>
    </source>
</evidence>
<dbReference type="Pfam" id="PF12704">
    <property type="entry name" value="MacB_PCD"/>
    <property type="match status" value="1"/>
</dbReference>
<evidence type="ECO:0000256" key="5">
    <source>
        <dbReference type="ARBA" id="ARBA00023136"/>
    </source>
</evidence>
<evidence type="ECO:0000256" key="2">
    <source>
        <dbReference type="ARBA" id="ARBA00022475"/>
    </source>
</evidence>
<feature type="transmembrane region" description="Helical" evidence="7">
    <location>
        <begin position="20"/>
        <end position="41"/>
    </location>
</feature>
<feature type="transmembrane region" description="Helical" evidence="7">
    <location>
        <begin position="376"/>
        <end position="398"/>
    </location>
</feature>
<keyword evidence="3 7" id="KW-0812">Transmembrane</keyword>
<keyword evidence="2" id="KW-1003">Cell membrane</keyword>
<evidence type="ECO:0008006" key="11">
    <source>
        <dbReference type="Google" id="ProtNLM"/>
    </source>
</evidence>
<name>A0A1B2DNQ0_9BACL</name>
<dbReference type="InterPro" id="IPR003838">
    <property type="entry name" value="ABC3_permease_C"/>
</dbReference>
<evidence type="ECO:0000256" key="1">
    <source>
        <dbReference type="ARBA" id="ARBA00004651"/>
    </source>
</evidence>
<evidence type="ECO:0000256" key="7">
    <source>
        <dbReference type="SAM" id="Phobius"/>
    </source>
</evidence>
<dbReference type="InterPro" id="IPR050250">
    <property type="entry name" value="Macrolide_Exporter_MacB"/>
</dbReference>
<dbReference type="EMBL" id="CP016808">
    <property type="protein sequence ID" value="ANY69327.1"/>
    <property type="molecule type" value="Genomic_DNA"/>
</dbReference>
<proteinExistence type="inferred from homology"/>
<dbReference type="GO" id="GO:0022857">
    <property type="term" value="F:transmembrane transporter activity"/>
    <property type="evidence" value="ECO:0007669"/>
    <property type="project" value="TreeGrafter"/>
</dbReference>
<evidence type="ECO:0000259" key="9">
    <source>
        <dbReference type="Pfam" id="PF12704"/>
    </source>
</evidence>
<feature type="transmembrane region" description="Helical" evidence="7">
    <location>
        <begin position="418"/>
        <end position="441"/>
    </location>
</feature>
<dbReference type="PANTHER" id="PTHR30572:SF4">
    <property type="entry name" value="ABC TRANSPORTER PERMEASE YTRF"/>
    <property type="match status" value="1"/>
</dbReference>
<dbReference type="AlphaFoldDB" id="A0A1B2DNQ0"/>
<gene>
    <name evidence="10" type="ORF">BBD42_24710</name>
</gene>
<organism evidence="10">
    <name type="scientific">Paenibacillus sp. BIHB 4019</name>
    <dbReference type="NCBI Taxonomy" id="1870819"/>
    <lineage>
        <taxon>Bacteria</taxon>
        <taxon>Bacillati</taxon>
        <taxon>Bacillota</taxon>
        <taxon>Bacilli</taxon>
        <taxon>Bacillales</taxon>
        <taxon>Paenibacillaceae</taxon>
        <taxon>Paenibacillus</taxon>
    </lineage>
</organism>
<comment type="similarity">
    <text evidence="6">Belongs to the ABC-4 integral membrane protein family.</text>
</comment>